<feature type="compositionally biased region" description="Polar residues" evidence="1">
    <location>
        <begin position="87"/>
        <end position="96"/>
    </location>
</feature>
<evidence type="ECO:0000256" key="1">
    <source>
        <dbReference type="SAM" id="MobiDB-lite"/>
    </source>
</evidence>
<protein>
    <submittedName>
        <fullName evidence="3">Uncharacterized protein</fullName>
    </submittedName>
</protein>
<accession>A0ABR1VQD1</accession>
<keyword evidence="4" id="KW-1185">Reference proteome</keyword>
<sequence length="330" mass="35745">MPAVSRPLQQVKTNVVAQAIESSSPPRLAINLAFLVVCLSLMVVYYFKFSSWNRSLLARHLLPTLHPDDLKKRFWEQSRGIGITKPTMPTNQSSNADRLKGGKKARPRHADNIPYWPQREGDEVRDGSPGGAPAEKNIPLKFTSRPPPPPPMTPLAIETGPYYFQERRHSGSVSISGETATPFYQHQNPDYSAGSSTSSTALPGFEGSPTSSRRRSYTKTLSLGSPQGVSAAELDATISSFTPHSFPSSNPMLPPPPHGSFSQDEIEVHGEVISVTDDAGMGWRRHTRVCGGGVCLACLASGGEEGGFYALMCPLRIEGINGNNHFSDAT</sequence>
<dbReference type="GeneID" id="92088825"/>
<feature type="region of interest" description="Disordered" evidence="1">
    <location>
        <begin position="174"/>
        <end position="228"/>
    </location>
</feature>
<feature type="compositionally biased region" description="Polar residues" evidence="1">
    <location>
        <begin position="174"/>
        <end position="201"/>
    </location>
</feature>
<reference evidence="3 4" key="1">
    <citation type="submission" date="2023-01" db="EMBL/GenBank/DDBJ databases">
        <title>Analysis of 21 Apiospora genomes using comparative genomics revels a genus with tremendous synthesis potential of carbohydrate active enzymes and secondary metabolites.</title>
        <authorList>
            <person name="Sorensen T."/>
        </authorList>
    </citation>
    <scope>NUCLEOTIDE SEQUENCE [LARGE SCALE GENOMIC DNA]</scope>
    <source>
        <strain evidence="3 4">CBS 135458</strain>
    </source>
</reference>
<evidence type="ECO:0000256" key="2">
    <source>
        <dbReference type="SAM" id="Phobius"/>
    </source>
</evidence>
<feature type="compositionally biased region" description="Polar residues" evidence="1">
    <location>
        <begin position="218"/>
        <end position="228"/>
    </location>
</feature>
<proteinExistence type="predicted"/>
<dbReference type="EMBL" id="JAQQWL010000005">
    <property type="protein sequence ID" value="KAK8073454.1"/>
    <property type="molecule type" value="Genomic_DNA"/>
</dbReference>
<gene>
    <name evidence="3" type="ORF">PG994_004353</name>
</gene>
<comment type="caution">
    <text evidence="3">The sequence shown here is derived from an EMBL/GenBank/DDBJ whole genome shotgun (WGS) entry which is preliminary data.</text>
</comment>
<keyword evidence="2" id="KW-0472">Membrane</keyword>
<feature type="region of interest" description="Disordered" evidence="1">
    <location>
        <begin position="82"/>
        <end position="149"/>
    </location>
</feature>
<dbReference type="Proteomes" id="UP001480595">
    <property type="component" value="Unassembled WGS sequence"/>
</dbReference>
<name>A0ABR1VQD1_9PEZI</name>
<evidence type="ECO:0000313" key="3">
    <source>
        <dbReference type="EMBL" id="KAK8073454.1"/>
    </source>
</evidence>
<keyword evidence="2" id="KW-0812">Transmembrane</keyword>
<feature type="transmembrane region" description="Helical" evidence="2">
    <location>
        <begin position="28"/>
        <end position="47"/>
    </location>
</feature>
<dbReference type="RefSeq" id="XP_066717929.1">
    <property type="nucleotide sequence ID" value="XM_066855762.1"/>
</dbReference>
<evidence type="ECO:0000313" key="4">
    <source>
        <dbReference type="Proteomes" id="UP001480595"/>
    </source>
</evidence>
<keyword evidence="2" id="KW-1133">Transmembrane helix</keyword>
<organism evidence="3 4">
    <name type="scientific">Apiospora phragmitis</name>
    <dbReference type="NCBI Taxonomy" id="2905665"/>
    <lineage>
        <taxon>Eukaryota</taxon>
        <taxon>Fungi</taxon>
        <taxon>Dikarya</taxon>
        <taxon>Ascomycota</taxon>
        <taxon>Pezizomycotina</taxon>
        <taxon>Sordariomycetes</taxon>
        <taxon>Xylariomycetidae</taxon>
        <taxon>Amphisphaeriales</taxon>
        <taxon>Apiosporaceae</taxon>
        <taxon>Apiospora</taxon>
    </lineage>
</organism>